<accession>A0A375J7B9</accession>
<evidence type="ECO:0000256" key="1">
    <source>
        <dbReference type="SAM" id="MobiDB-lite"/>
    </source>
</evidence>
<feature type="region of interest" description="Disordered" evidence="1">
    <location>
        <begin position="59"/>
        <end position="80"/>
    </location>
</feature>
<proteinExistence type="predicted"/>
<evidence type="ECO:0000313" key="3">
    <source>
        <dbReference type="Proteomes" id="UP000256805"/>
    </source>
</evidence>
<protein>
    <submittedName>
        <fullName evidence="2">Uncharacterized protein</fullName>
    </submittedName>
</protein>
<gene>
    <name evidence="2" type="ORF">CBM2634_A90018</name>
</gene>
<dbReference type="EMBL" id="OVTA01000031">
    <property type="protein sequence ID" value="SPR99516.1"/>
    <property type="molecule type" value="Genomic_DNA"/>
</dbReference>
<dbReference type="RefSeq" id="WP_147311461.1">
    <property type="nucleotide sequence ID" value="NZ_LS483233.1"/>
</dbReference>
<evidence type="ECO:0000313" key="2">
    <source>
        <dbReference type="EMBL" id="SPR99516.1"/>
    </source>
</evidence>
<dbReference type="AlphaFoldDB" id="A0A375J7B9"/>
<sequence>MDFNMGVLWQSVGGPMAAPRDIVGNLTQQQLVKDEVAFSAALDPVSQILKASLGILTMSREQQNKTADSRREDAGNVPQD</sequence>
<organism evidence="2 3">
    <name type="scientific">Cupriavidus taiwanensis</name>
    <dbReference type="NCBI Taxonomy" id="164546"/>
    <lineage>
        <taxon>Bacteria</taxon>
        <taxon>Pseudomonadati</taxon>
        <taxon>Pseudomonadota</taxon>
        <taxon>Betaproteobacteria</taxon>
        <taxon>Burkholderiales</taxon>
        <taxon>Burkholderiaceae</taxon>
        <taxon>Cupriavidus</taxon>
    </lineage>
</organism>
<dbReference type="Proteomes" id="UP000256805">
    <property type="component" value="Unassembled WGS sequence"/>
</dbReference>
<name>A0A375J7B9_9BURK</name>
<reference evidence="2 3" key="1">
    <citation type="submission" date="2018-01" db="EMBL/GenBank/DDBJ databases">
        <authorList>
            <person name="Gaut B.S."/>
            <person name="Morton B.R."/>
            <person name="Clegg M.T."/>
            <person name="Duvall M.R."/>
        </authorList>
    </citation>
    <scope>NUCLEOTIDE SEQUENCE [LARGE SCALE GENOMIC DNA]</scope>
    <source>
        <strain evidence="2">Cupriavidus taiwanensis cmp 52</strain>
    </source>
</reference>